<dbReference type="HOGENOM" id="CLU_114053_0_0_10"/>
<dbReference type="AlphaFoldDB" id="E4RUP5"/>
<name>E4RUP5_LEAB4</name>
<organism evidence="2 3">
    <name type="scientific">Leadbetterella byssophila (strain DSM 17132 / JCM 16389 / KACC 11308 / NBRC 106382 / 4M15)</name>
    <dbReference type="NCBI Taxonomy" id="649349"/>
    <lineage>
        <taxon>Bacteria</taxon>
        <taxon>Pseudomonadati</taxon>
        <taxon>Bacteroidota</taxon>
        <taxon>Cytophagia</taxon>
        <taxon>Cytophagales</taxon>
        <taxon>Leadbetterellaceae</taxon>
        <taxon>Leadbetterella</taxon>
    </lineage>
</organism>
<feature type="transmembrane region" description="Helical" evidence="1">
    <location>
        <begin position="102"/>
        <end position="120"/>
    </location>
</feature>
<sequence length="197" mass="22440">MIRKLFRTQGLQGVLTLGYLYIVILGILGEALYYSQLYVNIINYSNLTDILISPVAKLTSHYVLILFFLATFLLLFTLSGLPKEQKNKIKNFLKWDGTDKTLDTWVLFFVFFLFSFYVGLDVGFGSSTARKLEQGTLKYTDHITFSDGKKQEVSIVGVNSGYVFYVRPGEKRVEISPIGALQSFDRKPAKLSFRKSK</sequence>
<keyword evidence="1" id="KW-1133">Transmembrane helix</keyword>
<dbReference type="OrthoDB" id="1200238at2"/>
<accession>E4RUP5</accession>
<feature type="transmembrane region" description="Helical" evidence="1">
    <location>
        <begin position="61"/>
        <end position="81"/>
    </location>
</feature>
<feature type="transmembrane region" description="Helical" evidence="1">
    <location>
        <begin position="12"/>
        <end position="34"/>
    </location>
</feature>
<keyword evidence="3" id="KW-1185">Reference proteome</keyword>
<dbReference type="EMBL" id="CP002305">
    <property type="protein sequence ID" value="ADQ18781.1"/>
    <property type="molecule type" value="Genomic_DNA"/>
</dbReference>
<proteinExistence type="predicted"/>
<evidence type="ECO:0000256" key="1">
    <source>
        <dbReference type="SAM" id="Phobius"/>
    </source>
</evidence>
<dbReference type="STRING" id="649349.Lbys_3120"/>
<dbReference type="Proteomes" id="UP000007435">
    <property type="component" value="Chromosome"/>
</dbReference>
<dbReference type="eggNOG" id="ENOG5032RYN">
    <property type="taxonomic scope" value="Bacteria"/>
</dbReference>
<protein>
    <submittedName>
        <fullName evidence="2">Uncharacterized protein</fullName>
    </submittedName>
</protein>
<evidence type="ECO:0000313" key="2">
    <source>
        <dbReference type="EMBL" id="ADQ18781.1"/>
    </source>
</evidence>
<keyword evidence="1" id="KW-0812">Transmembrane</keyword>
<dbReference type="RefSeq" id="WP_013409809.1">
    <property type="nucleotide sequence ID" value="NC_014655.1"/>
</dbReference>
<gene>
    <name evidence="2" type="ordered locus">Lbys_3120</name>
</gene>
<reference key="1">
    <citation type="submission" date="2010-11" db="EMBL/GenBank/DDBJ databases">
        <title>The complete genome of Leadbetterella byssophila DSM 17132.</title>
        <authorList>
            <consortium name="US DOE Joint Genome Institute (JGI-PGF)"/>
            <person name="Lucas S."/>
            <person name="Copeland A."/>
            <person name="Lapidus A."/>
            <person name="Glavina del Rio T."/>
            <person name="Dalin E."/>
            <person name="Tice H."/>
            <person name="Bruce D."/>
            <person name="Goodwin L."/>
            <person name="Pitluck S."/>
            <person name="Kyrpides N."/>
            <person name="Mavromatis K."/>
            <person name="Ivanova N."/>
            <person name="Teshima H."/>
            <person name="Brettin T."/>
            <person name="Detter J.C."/>
            <person name="Han C."/>
            <person name="Tapia R."/>
            <person name="Land M."/>
            <person name="Hauser L."/>
            <person name="Markowitz V."/>
            <person name="Cheng J.-F."/>
            <person name="Hugenholtz P."/>
            <person name="Woyke T."/>
            <person name="Wu D."/>
            <person name="Tindall B."/>
            <person name="Pomrenke H.G."/>
            <person name="Brambilla E."/>
            <person name="Klenk H.-P."/>
            <person name="Eisen J.A."/>
        </authorList>
    </citation>
    <scope>NUCLEOTIDE SEQUENCE [LARGE SCALE GENOMIC DNA]</scope>
    <source>
        <strain>DSM 17132</strain>
    </source>
</reference>
<reference evidence="2 3" key="2">
    <citation type="journal article" date="2011" name="Stand. Genomic Sci.">
        <title>Complete genome sequence of Leadbetterella byssophila type strain (4M15).</title>
        <authorList>
            <person name="Abt B."/>
            <person name="Teshima H."/>
            <person name="Lucas S."/>
            <person name="Lapidus A."/>
            <person name="Del Rio T.G."/>
            <person name="Nolan M."/>
            <person name="Tice H."/>
            <person name="Cheng J.F."/>
            <person name="Pitluck S."/>
            <person name="Liolios K."/>
            <person name="Pagani I."/>
            <person name="Ivanova N."/>
            <person name="Mavromatis K."/>
            <person name="Pati A."/>
            <person name="Tapia R."/>
            <person name="Han C."/>
            <person name="Goodwin L."/>
            <person name="Chen A."/>
            <person name="Palaniappan K."/>
            <person name="Land M."/>
            <person name="Hauser L."/>
            <person name="Chang Y.J."/>
            <person name="Jeffries C.D."/>
            <person name="Rohde M."/>
            <person name="Goker M."/>
            <person name="Tindall B.J."/>
            <person name="Detter J.C."/>
            <person name="Woyke T."/>
            <person name="Bristow J."/>
            <person name="Eisen J.A."/>
            <person name="Markowitz V."/>
            <person name="Hugenholtz P."/>
            <person name="Klenk H.P."/>
            <person name="Kyrpides N.C."/>
        </authorList>
    </citation>
    <scope>NUCLEOTIDE SEQUENCE [LARGE SCALE GENOMIC DNA]</scope>
    <source>
        <strain evidence="3">DSM 17132 / JCM 16389 / KACC 11308 / NBRC 106382 / 4M15</strain>
    </source>
</reference>
<keyword evidence="1" id="KW-0472">Membrane</keyword>
<dbReference type="KEGG" id="lby:Lbys_3120"/>
<evidence type="ECO:0000313" key="3">
    <source>
        <dbReference type="Proteomes" id="UP000007435"/>
    </source>
</evidence>